<keyword evidence="2" id="KW-0328">Glycosyltransferase</keyword>
<protein>
    <submittedName>
        <fullName evidence="9">Glycosyltransferase family 2 protein</fullName>
    </submittedName>
</protein>
<dbReference type="Pfam" id="PF00535">
    <property type="entry name" value="Glycos_transf_2"/>
    <property type="match status" value="1"/>
</dbReference>
<comment type="subcellular location">
    <subcellularLocation>
        <location evidence="1">Membrane</location>
        <topology evidence="1">Multi-pass membrane protein</topology>
    </subcellularLocation>
</comment>
<evidence type="ECO:0000313" key="9">
    <source>
        <dbReference type="EMBL" id="HIQ95416.1"/>
    </source>
</evidence>
<reference evidence="9" key="1">
    <citation type="submission" date="2020-10" db="EMBL/GenBank/DDBJ databases">
        <authorList>
            <person name="Gilroy R."/>
        </authorList>
    </citation>
    <scope>NUCLEOTIDE SEQUENCE</scope>
    <source>
        <strain evidence="9">ChiSjej3B21-11622</strain>
    </source>
</reference>
<gene>
    <name evidence="9" type="ORF">IAB26_02540</name>
</gene>
<keyword evidence="4 7" id="KW-0812">Transmembrane</keyword>
<name>A0A9D0ZTV8_9FIRM</name>
<feature type="transmembrane region" description="Helical" evidence="7">
    <location>
        <begin position="237"/>
        <end position="258"/>
    </location>
</feature>
<keyword evidence="3" id="KW-0808">Transferase</keyword>
<evidence type="ECO:0000256" key="6">
    <source>
        <dbReference type="ARBA" id="ARBA00023136"/>
    </source>
</evidence>
<evidence type="ECO:0000256" key="4">
    <source>
        <dbReference type="ARBA" id="ARBA00022692"/>
    </source>
</evidence>
<evidence type="ECO:0000256" key="7">
    <source>
        <dbReference type="SAM" id="Phobius"/>
    </source>
</evidence>
<dbReference type="GO" id="GO:0005886">
    <property type="term" value="C:plasma membrane"/>
    <property type="evidence" value="ECO:0007669"/>
    <property type="project" value="TreeGrafter"/>
</dbReference>
<dbReference type="EMBL" id="DVFT01000032">
    <property type="protein sequence ID" value="HIQ95416.1"/>
    <property type="molecule type" value="Genomic_DNA"/>
</dbReference>
<dbReference type="Gene3D" id="3.90.550.10">
    <property type="entry name" value="Spore Coat Polysaccharide Biosynthesis Protein SpsA, Chain A"/>
    <property type="match status" value="1"/>
</dbReference>
<dbReference type="InterPro" id="IPR050256">
    <property type="entry name" value="Glycosyltransferase_2"/>
</dbReference>
<dbReference type="SUPFAM" id="SSF53448">
    <property type="entry name" value="Nucleotide-diphospho-sugar transferases"/>
    <property type="match status" value="1"/>
</dbReference>
<feature type="transmembrane region" description="Helical" evidence="7">
    <location>
        <begin position="265"/>
        <end position="287"/>
    </location>
</feature>
<accession>A0A9D0ZTV8</accession>
<evidence type="ECO:0000256" key="5">
    <source>
        <dbReference type="ARBA" id="ARBA00022989"/>
    </source>
</evidence>
<dbReference type="Proteomes" id="UP000886886">
    <property type="component" value="Unassembled WGS sequence"/>
</dbReference>
<dbReference type="AlphaFoldDB" id="A0A9D0ZTV8"/>
<evidence type="ECO:0000256" key="2">
    <source>
        <dbReference type="ARBA" id="ARBA00022676"/>
    </source>
</evidence>
<evidence type="ECO:0000259" key="8">
    <source>
        <dbReference type="Pfam" id="PF00535"/>
    </source>
</evidence>
<feature type="domain" description="Glycosyltransferase 2-like" evidence="8">
    <location>
        <begin position="9"/>
        <end position="178"/>
    </location>
</feature>
<dbReference type="InterPro" id="IPR029044">
    <property type="entry name" value="Nucleotide-diphossugar_trans"/>
</dbReference>
<evidence type="ECO:0000256" key="1">
    <source>
        <dbReference type="ARBA" id="ARBA00004141"/>
    </source>
</evidence>
<dbReference type="PANTHER" id="PTHR48090:SF1">
    <property type="entry name" value="PROPHAGE BACTOPRENOL GLUCOSYL TRANSFERASE HOMOLOG"/>
    <property type="match status" value="1"/>
</dbReference>
<evidence type="ECO:0000256" key="3">
    <source>
        <dbReference type="ARBA" id="ARBA00022679"/>
    </source>
</evidence>
<dbReference type="CDD" id="cd04187">
    <property type="entry name" value="DPM1_like_bac"/>
    <property type="match status" value="1"/>
</dbReference>
<sequence length="310" mass="35147">MDHTSRICLVVPCFDEEQVLPGSMERLTKKMQSLIEGGLISDKSRILFVDDGSRDGTWQLIERAQQKERMVCGLKLSRNFGHQNAILAGMMEMKDKCDAVITLDADLQDDIEVLDAFIREFQKGSEIVYGVRSSRLVDHLFKRLSAEGFYRLMKKLGVELIYNHADYRLVSRRALEELEKYKEVNLFLRGIMPRLGFQTSIVRYERKERLAGKSKYPLKKMAALAVDGVTSFSSKPLSFLTVSGFLILTGSLLFMPVMKKENRSILVSIWAALGIQLVGAGILGEYIGKIYLETKGRPRFTVEKSVGDFL</sequence>
<dbReference type="InterPro" id="IPR001173">
    <property type="entry name" value="Glyco_trans_2-like"/>
</dbReference>
<dbReference type="PANTHER" id="PTHR48090">
    <property type="entry name" value="UNDECAPRENYL-PHOSPHATE 4-DEOXY-4-FORMAMIDO-L-ARABINOSE TRANSFERASE-RELATED"/>
    <property type="match status" value="1"/>
</dbReference>
<evidence type="ECO:0000313" key="10">
    <source>
        <dbReference type="Proteomes" id="UP000886886"/>
    </source>
</evidence>
<comment type="caution">
    <text evidence="9">The sequence shown here is derived from an EMBL/GenBank/DDBJ whole genome shotgun (WGS) entry which is preliminary data.</text>
</comment>
<proteinExistence type="predicted"/>
<dbReference type="GO" id="GO:0016757">
    <property type="term" value="F:glycosyltransferase activity"/>
    <property type="evidence" value="ECO:0007669"/>
    <property type="project" value="UniProtKB-KW"/>
</dbReference>
<keyword evidence="5 7" id="KW-1133">Transmembrane helix</keyword>
<organism evidence="9 10">
    <name type="scientific">Candidatus Limivivens merdigallinarum</name>
    <dbReference type="NCBI Taxonomy" id="2840859"/>
    <lineage>
        <taxon>Bacteria</taxon>
        <taxon>Bacillati</taxon>
        <taxon>Bacillota</taxon>
        <taxon>Clostridia</taxon>
        <taxon>Lachnospirales</taxon>
        <taxon>Lachnospiraceae</taxon>
        <taxon>Lachnospiraceae incertae sedis</taxon>
        <taxon>Candidatus Limivivens</taxon>
    </lineage>
</organism>
<reference evidence="9" key="2">
    <citation type="journal article" date="2021" name="PeerJ">
        <title>Extensive microbial diversity within the chicken gut microbiome revealed by metagenomics and culture.</title>
        <authorList>
            <person name="Gilroy R."/>
            <person name="Ravi A."/>
            <person name="Getino M."/>
            <person name="Pursley I."/>
            <person name="Horton D.L."/>
            <person name="Alikhan N.F."/>
            <person name="Baker D."/>
            <person name="Gharbi K."/>
            <person name="Hall N."/>
            <person name="Watson M."/>
            <person name="Adriaenssens E.M."/>
            <person name="Foster-Nyarko E."/>
            <person name="Jarju S."/>
            <person name="Secka A."/>
            <person name="Antonio M."/>
            <person name="Oren A."/>
            <person name="Chaudhuri R.R."/>
            <person name="La Ragione R."/>
            <person name="Hildebrand F."/>
            <person name="Pallen M.J."/>
        </authorList>
    </citation>
    <scope>NUCLEOTIDE SEQUENCE</scope>
    <source>
        <strain evidence="9">ChiSjej3B21-11622</strain>
    </source>
</reference>
<keyword evidence="6 7" id="KW-0472">Membrane</keyword>